<dbReference type="AlphaFoldDB" id="A0A1G1TMV2"/>
<dbReference type="OrthoDB" id="885454at2"/>
<sequence length="120" mass="13801">MSYSPQFNEEEQTPEQRWETVRWAICIGASDRAVPSQEMAQLQLRYVAGEIDQVQVHDELMRWYRPDIAPAADVRPLPPEQPGQVYPYAAEMAVLMEDMNNLPPYVPYTVIDETLPLPPL</sequence>
<gene>
    <name evidence="1" type="ORF">BEN49_16855</name>
</gene>
<evidence type="ECO:0000313" key="1">
    <source>
        <dbReference type="EMBL" id="OGX92208.1"/>
    </source>
</evidence>
<reference evidence="1 2" key="1">
    <citation type="submission" date="2016-08" db="EMBL/GenBank/DDBJ databases">
        <title>Hymenobacter coccineus sp. nov., Hymenobacter lapidarius sp. nov. and Hymenobacter glacialis sp. nov., isolated from Antarctic soil.</title>
        <authorList>
            <person name="Sedlacek I."/>
            <person name="Kralova S."/>
            <person name="Kyrova K."/>
            <person name="Maslanova I."/>
            <person name="Stankova E."/>
            <person name="Vrbovska V."/>
            <person name="Nemec M."/>
            <person name="Bartak M."/>
            <person name="Svec P."/>
            <person name="Busse H.-J."/>
            <person name="Pantucek R."/>
        </authorList>
    </citation>
    <scope>NUCLEOTIDE SEQUENCE [LARGE SCALE GENOMIC DNA]</scope>
    <source>
        <strain evidence="1 2">CCM 8649</strain>
    </source>
</reference>
<evidence type="ECO:0008006" key="3">
    <source>
        <dbReference type="Google" id="ProtNLM"/>
    </source>
</evidence>
<dbReference type="Proteomes" id="UP000177506">
    <property type="component" value="Unassembled WGS sequence"/>
</dbReference>
<dbReference type="RefSeq" id="WP_070739236.1">
    <property type="nucleotide sequence ID" value="NZ_MDZA01000007.1"/>
</dbReference>
<keyword evidence="2" id="KW-1185">Reference proteome</keyword>
<comment type="caution">
    <text evidence="1">The sequence shown here is derived from an EMBL/GenBank/DDBJ whole genome shotgun (WGS) entry which is preliminary data.</text>
</comment>
<name>A0A1G1TMV2_9BACT</name>
<evidence type="ECO:0000313" key="2">
    <source>
        <dbReference type="Proteomes" id="UP000177506"/>
    </source>
</evidence>
<accession>A0A1G1TMV2</accession>
<dbReference type="EMBL" id="MDZA01000007">
    <property type="protein sequence ID" value="OGX92208.1"/>
    <property type="molecule type" value="Genomic_DNA"/>
</dbReference>
<protein>
    <recommendedName>
        <fullName evidence="3">Antitoxin VbhA domain-containing protein</fullName>
    </recommendedName>
</protein>
<organism evidence="1 2">
    <name type="scientific">Hymenobacter coccineus</name>
    <dbReference type="NCBI Taxonomy" id="1908235"/>
    <lineage>
        <taxon>Bacteria</taxon>
        <taxon>Pseudomonadati</taxon>
        <taxon>Bacteroidota</taxon>
        <taxon>Cytophagia</taxon>
        <taxon>Cytophagales</taxon>
        <taxon>Hymenobacteraceae</taxon>
        <taxon>Hymenobacter</taxon>
    </lineage>
</organism>
<proteinExistence type="predicted"/>